<sequence length="237" mass="25985">MHRFSSILFILVVTLLAACSPTKQARSVDTSGFLGPIYPLMHKGEDGEALLLYKNPKVATIPRGTYKKMLLDHVQVWGPPTTDPDRQARAQKIADLLYTLAYDSMSQDYEMASEPGPGVLHAQVAITRADPAYVVLRAVSTIPAPMNAFAVASMLKNIGTGKPLFVGDASLELKLSDSQTGEVLAASADRRVGNKRLDADSFDSWDDVHKALAYWVEKARYRLCQERHAQNCVPPKG</sequence>
<evidence type="ECO:0000313" key="3">
    <source>
        <dbReference type="Proteomes" id="UP000192042"/>
    </source>
</evidence>
<dbReference type="OrthoDB" id="5565234at2"/>
<protein>
    <submittedName>
        <fullName evidence="2">Putative Lipoprotein</fullName>
    </submittedName>
</protein>
<feature type="chain" id="PRO_5013275116" evidence="1">
    <location>
        <begin position="26"/>
        <end position="237"/>
    </location>
</feature>
<keyword evidence="3" id="KW-1185">Reference proteome</keyword>
<reference evidence="2 3" key="1">
    <citation type="submission" date="2017-03" db="EMBL/GenBank/DDBJ databases">
        <authorList>
            <person name="Afonso C.L."/>
            <person name="Miller P.J."/>
            <person name="Scott M.A."/>
            <person name="Spackman E."/>
            <person name="Goraichik I."/>
            <person name="Dimitrov K.M."/>
            <person name="Suarez D.L."/>
            <person name="Swayne D.E."/>
        </authorList>
    </citation>
    <scope>NUCLEOTIDE SEQUENCE [LARGE SCALE GENOMIC DNA]</scope>
    <source>
        <strain evidence="2">Genome sequencing of Nitrospira japonica strain NJ11</strain>
    </source>
</reference>
<dbReference type="EMBL" id="LT828648">
    <property type="protein sequence ID" value="SLM48688.1"/>
    <property type="molecule type" value="Genomic_DNA"/>
</dbReference>
<dbReference type="AlphaFoldDB" id="A0A1W1I6M9"/>
<dbReference type="RefSeq" id="WP_080887037.1">
    <property type="nucleotide sequence ID" value="NZ_LT828648.1"/>
</dbReference>
<name>A0A1W1I6M9_9BACT</name>
<proteinExistence type="predicted"/>
<accession>A0A1W1I6M9</accession>
<dbReference type="Pfam" id="PF11769">
    <property type="entry name" value="DUF3313"/>
    <property type="match status" value="1"/>
</dbReference>
<gene>
    <name evidence="2" type="ORF">NSJP_2516</name>
</gene>
<dbReference type="InterPro" id="IPR021747">
    <property type="entry name" value="DUF3313"/>
</dbReference>
<feature type="signal peptide" evidence="1">
    <location>
        <begin position="1"/>
        <end position="25"/>
    </location>
</feature>
<dbReference type="STRING" id="1325564.NSJP_2516"/>
<evidence type="ECO:0000256" key="1">
    <source>
        <dbReference type="SAM" id="SignalP"/>
    </source>
</evidence>
<dbReference type="KEGG" id="nja:NSJP_2516"/>
<keyword evidence="1" id="KW-0732">Signal</keyword>
<evidence type="ECO:0000313" key="2">
    <source>
        <dbReference type="EMBL" id="SLM48688.1"/>
    </source>
</evidence>
<keyword evidence="2" id="KW-0449">Lipoprotein</keyword>
<dbReference type="Proteomes" id="UP000192042">
    <property type="component" value="Chromosome I"/>
</dbReference>
<organism evidence="2 3">
    <name type="scientific">Nitrospira japonica</name>
    <dbReference type="NCBI Taxonomy" id="1325564"/>
    <lineage>
        <taxon>Bacteria</taxon>
        <taxon>Pseudomonadati</taxon>
        <taxon>Nitrospirota</taxon>
        <taxon>Nitrospiria</taxon>
        <taxon>Nitrospirales</taxon>
        <taxon>Nitrospiraceae</taxon>
        <taxon>Nitrospira</taxon>
    </lineage>
</organism>
<dbReference type="PROSITE" id="PS51257">
    <property type="entry name" value="PROKAR_LIPOPROTEIN"/>
    <property type="match status" value="1"/>
</dbReference>